<keyword evidence="2" id="KW-1185">Reference proteome</keyword>
<protein>
    <submittedName>
        <fullName evidence="1">Uncharacterized protein</fullName>
    </submittedName>
</protein>
<dbReference type="Proteomes" id="UP000678481">
    <property type="component" value="Chromosome"/>
</dbReference>
<sequence length="107" mass="12692">MKKLLLATEDYIMVTPELYNDLENVKLDLPLTQNPYIVKVPHVEGLPNTVLDMEVKVMDYDTWTKYNGITQEKLKLEVKTNLYEAEDAYKKQQNHYNTILKQLEEWN</sequence>
<proteinExistence type="predicted"/>
<name>A0A8D6UFH0_9CAUD</name>
<evidence type="ECO:0000313" key="1">
    <source>
        <dbReference type="EMBL" id="CAD7757481.1"/>
    </source>
</evidence>
<dbReference type="EMBL" id="LR990833">
    <property type="protein sequence ID" value="CAD7757481.1"/>
    <property type="molecule type" value="Genomic_DNA"/>
</dbReference>
<accession>A0A8D6UFH0</accession>
<reference evidence="1 2" key="1">
    <citation type="submission" date="2023-02" db="EMBL/GenBank/DDBJ databases">
        <authorList>
            <person name="Petit M.-A."/>
            <person name="Lossouarn J."/>
        </authorList>
    </citation>
    <scope>NUCLEOTIDE SEQUENCE [LARGE SCALE GENOMIC DNA]</scope>
</reference>
<evidence type="ECO:0000313" key="2">
    <source>
        <dbReference type="Proteomes" id="UP000678481"/>
    </source>
</evidence>
<gene>
    <name evidence="1" type="ORF">ARAMI_64</name>
</gene>
<organism evidence="1 2">
    <name type="scientific">Enterococcus phage Aramis</name>
    <dbReference type="NCBI Taxonomy" id="2795668"/>
    <lineage>
        <taxon>Viruses</taxon>
        <taxon>Duplodnaviria</taxon>
        <taxon>Heunggongvirae</taxon>
        <taxon>Uroviricota</taxon>
        <taxon>Caudoviricetes</taxon>
        <taxon>Aramisvirus</taxon>
        <taxon>Aramisvirus Aramis</taxon>
    </lineage>
</organism>